<sequence>MERSQPAWPPARNVPPFVLPAEDERGCAALRELRAYPFFAPGGDTLDRPIDSTEAGSPESSGPSEAERLALSVALCQSHAKVRAIEKLLAEALAALHAPHAGTTIPGALPELLRGTGQQLIALGAHFRAEGQ</sequence>
<protein>
    <submittedName>
        <fullName evidence="2">Uncharacterized protein</fullName>
    </submittedName>
</protein>
<feature type="compositionally biased region" description="Low complexity" evidence="1">
    <location>
        <begin position="54"/>
        <end position="64"/>
    </location>
</feature>
<gene>
    <name evidence="2" type="ORF">AVDCRST_MAG18-2018</name>
</gene>
<evidence type="ECO:0000313" key="2">
    <source>
        <dbReference type="EMBL" id="CAA9571464.1"/>
    </source>
</evidence>
<dbReference type="AlphaFoldDB" id="A0A6J4VAC0"/>
<name>A0A6J4VAC0_9BACT</name>
<accession>A0A6J4VAC0</accession>
<reference evidence="2" key="1">
    <citation type="submission" date="2020-02" db="EMBL/GenBank/DDBJ databases">
        <authorList>
            <person name="Meier V. D."/>
        </authorList>
    </citation>
    <scope>NUCLEOTIDE SEQUENCE</scope>
    <source>
        <strain evidence="2">AVDCRST_MAG18</strain>
    </source>
</reference>
<feature type="region of interest" description="Disordered" evidence="1">
    <location>
        <begin position="43"/>
        <end position="67"/>
    </location>
</feature>
<evidence type="ECO:0000256" key="1">
    <source>
        <dbReference type="SAM" id="MobiDB-lite"/>
    </source>
</evidence>
<organism evidence="2">
    <name type="scientific">uncultured Thermomicrobiales bacterium</name>
    <dbReference type="NCBI Taxonomy" id="1645740"/>
    <lineage>
        <taxon>Bacteria</taxon>
        <taxon>Pseudomonadati</taxon>
        <taxon>Thermomicrobiota</taxon>
        <taxon>Thermomicrobia</taxon>
        <taxon>Thermomicrobiales</taxon>
        <taxon>environmental samples</taxon>
    </lineage>
</organism>
<proteinExistence type="predicted"/>
<dbReference type="EMBL" id="CADCWN010000161">
    <property type="protein sequence ID" value="CAA9571464.1"/>
    <property type="molecule type" value="Genomic_DNA"/>
</dbReference>